<evidence type="ECO:0000313" key="5">
    <source>
        <dbReference type="Proteomes" id="UP000251891"/>
    </source>
</evidence>
<dbReference type="EMBL" id="QLYX01000020">
    <property type="protein sequence ID" value="RAY11189.1"/>
    <property type="molecule type" value="Genomic_DNA"/>
</dbReference>
<dbReference type="SUPFAM" id="SSF48452">
    <property type="entry name" value="TPR-like"/>
    <property type="match status" value="1"/>
</dbReference>
<dbReference type="InterPro" id="IPR041664">
    <property type="entry name" value="AAA_16"/>
</dbReference>
<keyword evidence="1" id="KW-0547">Nucleotide-binding</keyword>
<dbReference type="InterPro" id="IPR027417">
    <property type="entry name" value="P-loop_NTPase"/>
</dbReference>
<evidence type="ECO:0000256" key="1">
    <source>
        <dbReference type="ARBA" id="ARBA00022741"/>
    </source>
</evidence>
<evidence type="ECO:0000256" key="2">
    <source>
        <dbReference type="ARBA" id="ARBA00022840"/>
    </source>
</evidence>
<comment type="caution">
    <text evidence="4">The sequence shown here is derived from an EMBL/GenBank/DDBJ whole genome shotgun (WGS) entry which is preliminary data.</text>
</comment>
<dbReference type="AlphaFoldDB" id="A0A365GWJ6"/>
<keyword evidence="5" id="KW-1185">Reference proteome</keyword>
<dbReference type="GO" id="GO:0005524">
    <property type="term" value="F:ATP binding"/>
    <property type="evidence" value="ECO:0007669"/>
    <property type="project" value="UniProtKB-KW"/>
</dbReference>
<dbReference type="GO" id="GO:0004016">
    <property type="term" value="F:adenylate cyclase activity"/>
    <property type="evidence" value="ECO:0007669"/>
    <property type="project" value="TreeGrafter"/>
</dbReference>
<dbReference type="PANTHER" id="PTHR16305:SF35">
    <property type="entry name" value="TRANSCRIPTIONAL ACTIVATOR DOMAIN"/>
    <property type="match status" value="1"/>
</dbReference>
<name>A0A365GWJ6_9ACTN</name>
<dbReference type="Gene3D" id="1.25.40.10">
    <property type="entry name" value="Tetratricopeptide repeat domain"/>
    <property type="match status" value="1"/>
</dbReference>
<dbReference type="Proteomes" id="UP000251891">
    <property type="component" value="Unassembled WGS sequence"/>
</dbReference>
<protein>
    <submittedName>
        <fullName evidence="4">ATPase</fullName>
    </submittedName>
</protein>
<proteinExistence type="predicted"/>
<evidence type="ECO:0000259" key="3">
    <source>
        <dbReference type="Pfam" id="PF13191"/>
    </source>
</evidence>
<dbReference type="OrthoDB" id="134712at2"/>
<dbReference type="RefSeq" id="WP_111871644.1">
    <property type="nucleotide sequence ID" value="NZ_QLYX01000020.1"/>
</dbReference>
<dbReference type="GO" id="GO:0005737">
    <property type="term" value="C:cytoplasm"/>
    <property type="evidence" value="ECO:0007669"/>
    <property type="project" value="TreeGrafter"/>
</dbReference>
<evidence type="ECO:0000313" key="4">
    <source>
        <dbReference type="EMBL" id="RAY11189.1"/>
    </source>
</evidence>
<organism evidence="4 5">
    <name type="scientific">Actinomadura craniellae</name>
    <dbReference type="NCBI Taxonomy" id="2231787"/>
    <lineage>
        <taxon>Bacteria</taxon>
        <taxon>Bacillati</taxon>
        <taxon>Actinomycetota</taxon>
        <taxon>Actinomycetes</taxon>
        <taxon>Streptosporangiales</taxon>
        <taxon>Thermomonosporaceae</taxon>
        <taxon>Actinomadura</taxon>
    </lineage>
</organism>
<feature type="domain" description="Orc1-like AAA ATPase" evidence="3">
    <location>
        <begin position="5"/>
        <end position="170"/>
    </location>
</feature>
<dbReference type="InterPro" id="IPR011990">
    <property type="entry name" value="TPR-like_helical_dom_sf"/>
</dbReference>
<dbReference type="Pfam" id="PF13191">
    <property type="entry name" value="AAA_16"/>
    <property type="match status" value="1"/>
</dbReference>
<dbReference type="SUPFAM" id="SSF52540">
    <property type="entry name" value="P-loop containing nucleoside triphosphate hydrolases"/>
    <property type="match status" value="1"/>
</dbReference>
<sequence>MTPALIGREHPAGVLRAEIARTVDGRGGLVLVTGEAGIGKTSLVTDAVGEARRQGALVLGGTCWDSESAPGYWPWVQVVRGLRRAAGPAEWAAAEDAAGGGLAVLLGEGPDGEAAEGFRLYDAVTSALVAVAQHRPVVVVLDDLHWADTASLRLLEFAARHTWSERLLLVGTYRDAEVEWAEHPLRPLLLPLVAKATAVTLTGLDRAGVGALLARTAGREPPAGLVAEVHRRTGGNPFFVEQTARLWHGGGPVTAIAPGVRDTLRRRLAPLPAPAVRLLTGAAVLGREFPRRVLAAAAEIPAAEADRLLDRAVAARLVVARDADRFAFVHDLVRETLLETLDAAGARRWHAAVVRAVGGSADLDGQVLPAELARHAHLAGPELTPPTAVGHLLAAARDAAHRMAFEEAVVHYRRALEQPVSNPRRRVLTLLDLGGALSHLAEPEAGRQAYDQAVDEARRSDHPELLAMVALNLYRYGEHRGAGERRTELLGEAYERLVRGAAEPGATASPDRLVQELSAHVAALVRHDDDDDALMVGLWARHDAIWGPGTAAERMSLIDELIDVARRTGSSDMEIFAASFRWVTLLEQGDPRYLDRFDEFVDLAGGEDPRTALSALIDRCIIATVAGRFGEAESLLAEAADDFRDGMAYFGFMAGHLHWAILLAQGRFEEALVVTERAAEAGHPVQALLRGVTAAHRGDAAVALHHLAEVEAAPPARMYAALLLRFQAQAAALSGDPERCERARAALLPHAGQWAVSLFGCEVSGPMDLWLGGLDAAQGRQDAAVERFTTAYESAVRLRSLPWAAEAGSRLVEALLARNAPGDAGTAADLRAEVERFAAETGMRHLAGREPAANVFRFDGSVWTLGFAGRTVHMPDAKGLRDLRVLLGAPGTDVPAVRLADPAGGELVVAARGMGGDDVLDEEARIRYKRRLARLDEEIEQAVSRGDDGRAAEYDRERAALLDELRAATGLAGRDRRLGDEAERARKTVTARIRDTLRKLDLRHPELAAHLRSSVSTGATCAYRPGAETAWWL</sequence>
<reference evidence="4 5" key="1">
    <citation type="submission" date="2018-06" db="EMBL/GenBank/DDBJ databases">
        <title>Actinomadura craniellae sp. nov. isolated from marine sponge Craniella sp.</title>
        <authorList>
            <person name="Li L."/>
            <person name="Xu Q.H."/>
            <person name="Lin H.W."/>
            <person name="Lu Y.H."/>
        </authorList>
    </citation>
    <scope>NUCLEOTIDE SEQUENCE [LARGE SCALE GENOMIC DNA]</scope>
    <source>
        <strain evidence="4 5">LHW63021</strain>
    </source>
</reference>
<accession>A0A365GWJ6</accession>
<gene>
    <name evidence="4" type="ORF">DPM19_30990</name>
</gene>
<keyword evidence="2" id="KW-0067">ATP-binding</keyword>
<dbReference type="PANTHER" id="PTHR16305">
    <property type="entry name" value="TESTICULAR SOLUBLE ADENYLYL CYCLASE"/>
    <property type="match status" value="1"/>
</dbReference>